<evidence type="ECO:0000259" key="1">
    <source>
        <dbReference type="Pfam" id="PF00550"/>
    </source>
</evidence>
<keyword evidence="3" id="KW-1185">Reference proteome</keyword>
<dbReference type="SUPFAM" id="SSF47336">
    <property type="entry name" value="ACP-like"/>
    <property type="match status" value="1"/>
</dbReference>
<accession>U2S3P7</accession>
<dbReference type="InterPro" id="IPR036736">
    <property type="entry name" value="ACP-like_sf"/>
</dbReference>
<evidence type="ECO:0000313" key="3">
    <source>
        <dbReference type="Proteomes" id="UP000017052"/>
    </source>
</evidence>
<dbReference type="Proteomes" id="UP000017052">
    <property type="component" value="Unassembled WGS sequence"/>
</dbReference>
<sequence length="87" mass="9238">MREESRVSKVLSTMSIPTAGLSGATLLHDDLGIDSAERVELIVGLEKEFGLKLGPEAEGIKTFGELCTYLTALQSRDAGEGRVNATS</sequence>
<protein>
    <submittedName>
        <fullName evidence="2">Acyl carrier protein</fullName>
    </submittedName>
</protein>
<reference evidence="2" key="1">
    <citation type="submission" date="2013-08" db="EMBL/GenBank/DDBJ databases">
        <authorList>
            <person name="Durkin A.S."/>
            <person name="Haft D.R."/>
            <person name="McCorrison J."/>
            <person name="Torralba M."/>
            <person name="Gillis M."/>
            <person name="Haft D.H."/>
            <person name="Methe B."/>
            <person name="Sutton G."/>
            <person name="Nelson K.E."/>
        </authorList>
    </citation>
    <scope>NUCLEOTIDE SEQUENCE [LARGE SCALE GENOMIC DNA]</scope>
    <source>
        <strain evidence="2">F0233</strain>
    </source>
</reference>
<dbReference type="EMBL" id="ACVN02000088">
    <property type="protein sequence ID" value="ERK60333.1"/>
    <property type="molecule type" value="Genomic_DNA"/>
</dbReference>
<dbReference type="AlphaFoldDB" id="U2S3P7"/>
<organism evidence="2 3">
    <name type="scientific">Propionibacterium acidifaciens F0233</name>
    <dbReference type="NCBI Taxonomy" id="553198"/>
    <lineage>
        <taxon>Bacteria</taxon>
        <taxon>Bacillati</taxon>
        <taxon>Actinomycetota</taxon>
        <taxon>Actinomycetes</taxon>
        <taxon>Propionibacteriales</taxon>
        <taxon>Propionibacteriaceae</taxon>
        <taxon>Propionibacterium</taxon>
    </lineage>
</organism>
<dbReference type="Gene3D" id="1.10.1200.10">
    <property type="entry name" value="ACP-like"/>
    <property type="match status" value="1"/>
</dbReference>
<dbReference type="Pfam" id="PF00550">
    <property type="entry name" value="PP-binding"/>
    <property type="match status" value="1"/>
</dbReference>
<name>U2S3P7_9ACTN</name>
<evidence type="ECO:0000313" key="2">
    <source>
        <dbReference type="EMBL" id="ERK60333.1"/>
    </source>
</evidence>
<comment type="caution">
    <text evidence="2">The sequence shown here is derived from an EMBL/GenBank/DDBJ whole genome shotgun (WGS) entry which is preliminary data.</text>
</comment>
<proteinExistence type="predicted"/>
<feature type="domain" description="Carrier" evidence="1">
    <location>
        <begin position="27"/>
        <end position="70"/>
    </location>
</feature>
<dbReference type="InterPro" id="IPR009081">
    <property type="entry name" value="PP-bd_ACP"/>
</dbReference>
<gene>
    <name evidence="2" type="ORF">HMPREF0682_2979</name>
</gene>